<dbReference type="Pfam" id="PF10670">
    <property type="entry name" value="DUF4198"/>
    <property type="match status" value="1"/>
</dbReference>
<dbReference type="Proteomes" id="UP001220010">
    <property type="component" value="Unassembled WGS sequence"/>
</dbReference>
<name>A0ABT5X9L5_9EURY</name>
<evidence type="ECO:0000313" key="2">
    <source>
        <dbReference type="Proteomes" id="UP001220010"/>
    </source>
</evidence>
<dbReference type="RefSeq" id="WP_316967123.1">
    <property type="nucleotide sequence ID" value="NZ_JARFPK010000038.1"/>
</dbReference>
<protein>
    <submittedName>
        <fullName evidence="1">DUF4198 domain-containing protein</fullName>
    </submittedName>
</protein>
<dbReference type="EMBL" id="JARFPK010000038">
    <property type="protein sequence ID" value="MDF0591390.1"/>
    <property type="molecule type" value="Genomic_DNA"/>
</dbReference>
<keyword evidence="2" id="KW-1185">Reference proteome</keyword>
<dbReference type="InterPro" id="IPR019613">
    <property type="entry name" value="DUF4198"/>
</dbReference>
<comment type="caution">
    <text evidence="1">The sequence shown here is derived from an EMBL/GenBank/DDBJ whole genome shotgun (WGS) entry which is preliminary data.</text>
</comment>
<proteinExistence type="predicted"/>
<organism evidence="1 2">
    <name type="scientific">Candidatus Methanocrinis natronophilus</name>
    <dbReference type="NCBI Taxonomy" id="3033396"/>
    <lineage>
        <taxon>Archaea</taxon>
        <taxon>Methanobacteriati</taxon>
        <taxon>Methanobacteriota</taxon>
        <taxon>Stenosarchaea group</taxon>
        <taxon>Methanomicrobia</taxon>
        <taxon>Methanotrichales</taxon>
        <taxon>Methanotrichaceae</taxon>
        <taxon>Methanocrinis</taxon>
    </lineage>
</organism>
<evidence type="ECO:0000313" key="1">
    <source>
        <dbReference type="EMBL" id="MDF0591390.1"/>
    </source>
</evidence>
<gene>
    <name evidence="1" type="ORF">P0O15_09490</name>
</gene>
<sequence length="260" mass="27782">MRRLYLAMLMIVGAGSLASGHMLFAVYPEVVVDGSRIDLFITYGHDAGGDVVPDLAVSRLIHPRGIDDLVLRDEGRGLGGTVEIGDPGCYILDLQMETTLFDQAWFGLGGGSSLLPKSGRGIIPVGAGGDCGFTSGDGLEIVPQVDMSGIKLGDRLRAQALWNGAEVGGDFTGAVLKAPGDLLTVKHAHEYEVEGAAYDGRIEFDLSKPGLWVVSFEATISESGTWTATTDDPNGRYRKGDRLDYDRIAPSAYLTFWVGR</sequence>
<reference evidence="1 2" key="1">
    <citation type="submission" date="2023-03" db="EMBL/GenBank/DDBJ databases">
        <title>WGS of Methanotrichaceae archaeon Mx.</title>
        <authorList>
            <person name="Sorokin D.Y."/>
            <person name="Merkel A.Y."/>
        </authorList>
    </citation>
    <scope>NUCLEOTIDE SEQUENCE [LARGE SCALE GENOMIC DNA]</scope>
    <source>
        <strain evidence="1 2">Mx</strain>
    </source>
</reference>
<accession>A0ABT5X9L5</accession>